<sequence length="3574" mass="402959">MQKNVLKHQFENFSTASNEKLAKLSRFQKLIKFNFGRFSATNFKEDINRMYEDELKRSSGSNSASQNLAFLSSENTGSINEVSTASGDFGVVLLNVDLEGVKEEDLMVTMAGAMHQQMNLHHNDAKCDDEHIPENDKFLKNGYKAVPPPITGNFLTPRGGISFAGLDEYAIRNKIIESQTTELNTKTSETVDKTNDANTEKPKSVSESVVSNPKINRDSVIIEDWTSDDEEEVSGVQKVRPENQTFKTKDDKSGQNSHKQGVGFRKVKACFVCGSTEHLIKDCNFHDKKSQESNLKNMVNTGKWESKPVWDNTKRVNHPNFSKYPHLSETFVPAGVSSRTGLHRLSINTARSVCTARPSINIDRPVSTARPSISTARPICTARPTFRHKDLKQDVKTFGVKNMTIAGKRAVVNTDSGSFNAQKVESNFQRSCYRIISGDIGCSSHRNWATKLFFQTIKISWRLCGFIEVDPKNESSRRSELQLDLKNIVPSGGTQDSYVAGSSGKDKGPTQEYILLLLQPHRTRIPVKDVVQKRIASQKKAAQATSTNQLSTDRPSVNTDRPFVSTDRSFISTDRSNTPNVSTASTSTGANADGSSFVYLRGKIPIDVSTLHNADLPIDPNMLALEDASNTLPNDGIFNGAYDDDEYVGAEADFNNMDNTIAVSPIPTLISHKDHLKGQILGDLISAVQTRGKIQKASSAQQNYLREQTLYKLKVLVDLPYRKKVIGTKWVLMNKRDERSIVVKNKARLVAQGFRQEEGIDYDEVFALVARIEAIRRGTIDKTLFIKKKKSDIMLVQVYVDDIIFGSTKKSMCTEFEDCMHKRFQMSSMGELTFLMGLQVKQKPDGIFISQDKNDEVDIDDLYNNLRVYEDELKSGDLVDGWRGWRGFGGIGSSLAGGYVDCTGGLKMNYDTAREKHNKAKLEIRGYEIALESLEYRILRHEKNELAWGEKYEFQNYELKCREIKINNLNLELEKVVKERDELKDKIAKWEESSKNLDEILNSQMSARDKTGLGYSTQLNELSSNHETDSENSFNVFDGRSSDEDLDVLFLTPRRAESCKTNDANTEKPKSVSESVMSNPKINRDSVIIEDWNSDDEEEGYEVQTVRPETQTVKTRDDKSGQNSKKQGIGFRKVKACFVCKSTDHLIKDYNFHDKKSQEPKLKNVVNTGQREGKPVWDNTKRVNHQNFSKYPHLSKTFVPSGVLTRTGLHRPSVSTARPVCTARPSVSTARPVCTARPSVSTARPVCTARPSVSTARPVYATRPIYPRMDNVRPRGSCSPIKRSYYTKPAFRPKDLKQDVKTFGVQNMTTAGTRAVVNTGKGKLDTDLKKSRWVWRPKGNYLDHVSKDSGSFMLKKGNPEILLQDHAVVDSGCSSHMTGNKAYLSDYEDFNGGFVAFGSDPKGGKITGKGKIKTANLDFDDVYFVDELKFNLFSVSQMCDKKNSVLFTESECLILSPSFKLLDESQVVLRAPRKDDVYSLDLKNIVPSGGITCLYANATADESKLWHRRLGHVNFKNINKLVKGHLVRGLPSKVFMNDHTCVACKKGKQHKASYKAKLDRIIRKPIELLHMDLFGPISVESINKKRYCLVMTDDFSRFSWVFFLATKDDTSEILCNLIIGLEKQLNHNVKIIRCDNGTEFKNHAMNEFCAKQGIKREFSVARTLQQNGVAERKNRNIIKAARTMLADSLLPIPFWAEAVNTACYVPNKVLVTKPQNKTPYELLIGKSPSISFMRPFGYPLTILNTLDSLGKFDGKSDEGYLLGYSTSSKAFRVYKKRTKKVEENLHINFLKDQPNVARTGPNWMFDLDFLTNSMNYIPVSVENKVNVDAGTQDSYVAGSSGTDKGPTQEYILLQLQPHRTRIPVEDVPPAAHEKSSESSPKDNDVQDSEDATNKETMDDVSRQAFEEEKRRIASQKKVAQATSTNKLSTNRPSVSTDRTSVSTDRPYVSTDRPYVSTDRPFVSTDRSNTPYVSAASTPIGANASESSFVYLGGKIPIDASTLPNADLPIDPNMSDLEDASDTLPNDGIFNGAYDDDKDVGAVADFNNMDNTIAVSPIPTLRIHKDHPKGQILGDPTSAVQTRGKIQKASSAQQALVSYIHKQNRTNHKDHQNCLFACFLSQEEPKTISQALQDESWVEAMQEELLQFKLQKVWVLVDLPYGKKVIGTKWVFRNKRDERSIVVKNKARLVAQGFRQEEGIDYDEVFAHVARIEAIRLFLAFASYIGFIVYQIDVKSTFLYGTIEEEVYVHQPPGFIDPVHPNKVYKVIKAPYGLHQAPKAWYETLSSFLMENGFRRGTIDKTLFIKKHKSGIMLVQVYVDDIIFGSTKKSMCTEFEECIHKRFQMSSMGELTFFLGLQVKQQPDGIFISQDKYVADILKKFDFLSIRTATTPIESNKPLVKDEDGVDVDVHVYRSMIGSLMYLTASRPDIMFAVCACARFQVTPKASHLNAVKRIFRYLKHQPKLGLWYPKDSPFELEAYSDSDYGGASLDRKSTTGGCQFLGRRLISWQCKKQTIMANSTTKAEYVAAANCCGQVLWIQNQMMDYGFNFMNTKIHIDNESTISVIKNPVAHSRTKHIEIRFHFIRDCYEKRLIEVIKIHTDHNVADLLTKGFDVTRFNFLVFWTTAKSRIVNNISYIDAIVAGKPVTISEASIRSDLLFDDADGIDSLNNQAIFDNIQLMGYEGDLNTLTFNKALFSPQWKFLYHTMNHCISSKSTSWDQIPTNIATAILDSTDFYEKRLIEVNKIHTDHNVANLLTKGFDVTRISMDLRMDRSYAANSSYTWSVSTKHALTHNPTIYDSLVKQFWQTATVRTLTNGTQQLIASIDSTEYNITEASVRSKLQLADATGIHNLSDAEIYAGLATLGPKSGGWDQFGSTIATALICLSSNRVYNFSKMIFDGLVHNIESNTKFLMYPRFLQIILDITTENKGRYLAPTLTKKIFANMKRGYAGDFVPLLPAMLAGAAMDPGEGSAQPAEPHHTPVDPLPSTSLPPIQPPPHSPHQPPPHSPHQSPPHSPYQSPPHSPYQSPPHSPYQSPPHSPYQSPPHSPLQSPPHSPPHYSPPRSYEAPLPEGNTSGSAEDSMQLKELMDIIPKLVTRIETLETELQQTKTTYGKAVLTLVKRVKILEKALKRKTQKVVISESEGEEPEDQGRIIQDIDDDPLVSLGRLMKKISVLQSWRQPKHCQMLTSQVLARLKSTDKGKRYRRRARSVAKNINTRLDAEEEINTGREETNIGIEEISIGSTKVDSGTASKRGQRGNKVSNEWQKRKHYQNNKYTEEDWDAIRAKLEANAELTKDVLGKDLPEQDFAKRMVDMVNQRKKHFAEERAKAKRNKPMTQSQLRIYMSNYLKNQGTWKLSQLKKLSFEEIKEEFDKLVQQIDTFVPMDFEATKAKLKRYGEELQTKTSKKQKIDDKDVPAIGEKVAEVKEEEPVKRTGKRKKQKARKGISVDKNAQGDSETDKEESVEAMNPTPLATKSNIVVNWKIFQQGQRSIYQIMRANGADTVYMSFGAMVKDFTREDLIELYRLVMQKYGTNRPEDAYDRVLWSDLRTMFDPPLNEDAIWSLPLQQKMIN</sequence>
<organism evidence="8 9">
    <name type="scientific">Tanacetum coccineum</name>
    <dbReference type="NCBI Taxonomy" id="301880"/>
    <lineage>
        <taxon>Eukaryota</taxon>
        <taxon>Viridiplantae</taxon>
        <taxon>Streptophyta</taxon>
        <taxon>Embryophyta</taxon>
        <taxon>Tracheophyta</taxon>
        <taxon>Spermatophyta</taxon>
        <taxon>Magnoliopsida</taxon>
        <taxon>eudicotyledons</taxon>
        <taxon>Gunneridae</taxon>
        <taxon>Pentapetalae</taxon>
        <taxon>asterids</taxon>
        <taxon>campanulids</taxon>
        <taxon>Asterales</taxon>
        <taxon>Asteraceae</taxon>
        <taxon>Asteroideae</taxon>
        <taxon>Anthemideae</taxon>
        <taxon>Anthemidinae</taxon>
        <taxon>Tanacetum</taxon>
    </lineage>
</organism>
<dbReference type="InterPro" id="IPR039537">
    <property type="entry name" value="Retrotran_Ty1/copia-like"/>
</dbReference>
<dbReference type="Pfam" id="PF07727">
    <property type="entry name" value="RVT_2"/>
    <property type="match status" value="3"/>
</dbReference>
<feature type="region of interest" description="Disordered" evidence="6">
    <location>
        <begin position="1867"/>
        <end position="1962"/>
    </location>
</feature>
<dbReference type="Gene3D" id="3.30.420.10">
    <property type="entry name" value="Ribonuclease H-like superfamily/Ribonuclease H"/>
    <property type="match status" value="1"/>
</dbReference>
<evidence type="ECO:0000313" key="9">
    <source>
        <dbReference type="Proteomes" id="UP001151760"/>
    </source>
</evidence>
<accession>A0ABQ5EV52</accession>
<comment type="caution">
    <text evidence="8">The sequence shown here is derived from an EMBL/GenBank/DDBJ whole genome shotgun (WGS) entry which is preliminary data.</text>
</comment>
<feature type="domain" description="Integrase catalytic" evidence="7">
    <location>
        <begin position="1561"/>
        <end position="1727"/>
    </location>
</feature>
<feature type="compositionally biased region" description="Pro residues" evidence="6">
    <location>
        <begin position="2993"/>
        <end position="3061"/>
    </location>
</feature>
<dbReference type="InterPro" id="IPR013103">
    <property type="entry name" value="RVT_2"/>
</dbReference>
<dbReference type="PROSITE" id="PS50994">
    <property type="entry name" value="INTEGRASE"/>
    <property type="match status" value="1"/>
</dbReference>
<name>A0ABQ5EV52_9ASTR</name>
<feature type="region of interest" description="Disordered" evidence="6">
    <location>
        <begin position="1095"/>
        <end position="1127"/>
    </location>
</feature>
<feature type="compositionally biased region" description="Polar residues" evidence="6">
    <location>
        <begin position="1920"/>
        <end position="1930"/>
    </location>
</feature>
<feature type="region of interest" description="Disordered" evidence="6">
    <location>
        <begin position="185"/>
        <end position="211"/>
    </location>
</feature>
<evidence type="ECO:0000256" key="1">
    <source>
        <dbReference type="ARBA" id="ARBA00022670"/>
    </source>
</evidence>
<feature type="compositionally biased region" description="Basic and acidic residues" evidence="6">
    <location>
        <begin position="1059"/>
        <end position="1071"/>
    </location>
</feature>
<gene>
    <name evidence="8" type="ORF">Tco_0989441</name>
</gene>
<keyword evidence="3" id="KW-0064">Aspartyl protease</keyword>
<keyword evidence="5" id="KW-0175">Coiled coil</keyword>
<feature type="compositionally biased region" description="Basic and acidic residues" evidence="6">
    <location>
        <begin position="1891"/>
        <end position="1911"/>
    </location>
</feature>
<dbReference type="InterPro" id="IPR001584">
    <property type="entry name" value="Integrase_cat-core"/>
</dbReference>
<dbReference type="InterPro" id="IPR057670">
    <property type="entry name" value="SH3_retrovirus"/>
</dbReference>
<reference evidence="8" key="1">
    <citation type="journal article" date="2022" name="Int. J. Mol. Sci.">
        <title>Draft Genome of Tanacetum Coccineum: Genomic Comparison of Closely Related Tanacetum-Family Plants.</title>
        <authorList>
            <person name="Yamashiro T."/>
            <person name="Shiraishi A."/>
            <person name="Nakayama K."/>
            <person name="Satake H."/>
        </authorList>
    </citation>
    <scope>NUCLEOTIDE SEQUENCE</scope>
</reference>
<feature type="compositionally biased region" description="Basic and acidic residues" evidence="6">
    <location>
        <begin position="189"/>
        <end position="204"/>
    </location>
</feature>
<feature type="region of interest" description="Disordered" evidence="6">
    <location>
        <begin position="227"/>
        <end position="259"/>
    </location>
</feature>
<keyword evidence="2" id="KW-0479">Metal-binding</keyword>
<evidence type="ECO:0000256" key="4">
    <source>
        <dbReference type="ARBA" id="ARBA00022801"/>
    </source>
</evidence>
<evidence type="ECO:0000256" key="3">
    <source>
        <dbReference type="ARBA" id="ARBA00022750"/>
    </source>
</evidence>
<dbReference type="InterPro" id="IPR012337">
    <property type="entry name" value="RNaseH-like_sf"/>
</dbReference>
<dbReference type="Pfam" id="PF25597">
    <property type="entry name" value="SH3_retrovirus"/>
    <property type="match status" value="1"/>
</dbReference>
<dbReference type="SUPFAM" id="SSF53098">
    <property type="entry name" value="Ribonuclease H-like"/>
    <property type="match status" value="1"/>
</dbReference>
<dbReference type="CDD" id="cd09272">
    <property type="entry name" value="RNase_HI_RT_Ty1"/>
    <property type="match status" value="1"/>
</dbReference>
<dbReference type="InterPro" id="IPR036397">
    <property type="entry name" value="RNaseH_sf"/>
</dbReference>
<feature type="compositionally biased region" description="Polar residues" evidence="6">
    <location>
        <begin position="543"/>
        <end position="559"/>
    </location>
</feature>
<evidence type="ECO:0000256" key="6">
    <source>
        <dbReference type="SAM" id="MobiDB-lite"/>
    </source>
</evidence>
<feature type="region of interest" description="Disordered" evidence="6">
    <location>
        <begin position="1059"/>
        <end position="1078"/>
    </location>
</feature>
<feature type="region of interest" description="Disordered" evidence="6">
    <location>
        <begin position="3428"/>
        <end position="3470"/>
    </location>
</feature>
<dbReference type="PANTHER" id="PTHR42648:SF32">
    <property type="entry name" value="RIBONUCLEASE H-LIKE DOMAIN, GAG-PRE-INTEGRASE DOMAIN PROTEIN-RELATED"/>
    <property type="match status" value="1"/>
</dbReference>
<keyword evidence="4" id="KW-0378">Hydrolase</keyword>
<dbReference type="SUPFAM" id="SSF56672">
    <property type="entry name" value="DNA/RNA polymerases"/>
    <property type="match status" value="1"/>
</dbReference>
<dbReference type="EMBL" id="BQNB010016668">
    <property type="protein sequence ID" value="GJT54387.1"/>
    <property type="molecule type" value="Genomic_DNA"/>
</dbReference>
<keyword evidence="9" id="KW-1185">Reference proteome</keyword>
<feature type="coiled-coil region" evidence="5">
    <location>
        <begin position="917"/>
        <end position="1000"/>
    </location>
</feature>
<reference evidence="8" key="2">
    <citation type="submission" date="2022-01" db="EMBL/GenBank/DDBJ databases">
        <authorList>
            <person name="Yamashiro T."/>
            <person name="Shiraishi A."/>
            <person name="Satake H."/>
            <person name="Nakayama K."/>
        </authorList>
    </citation>
    <scope>NUCLEOTIDE SEQUENCE</scope>
</reference>
<feature type="compositionally biased region" description="Basic and acidic residues" evidence="6">
    <location>
        <begin position="1871"/>
        <end position="1884"/>
    </location>
</feature>
<feature type="region of interest" description="Disordered" evidence="6">
    <location>
        <begin position="539"/>
        <end position="588"/>
    </location>
</feature>
<evidence type="ECO:0000259" key="7">
    <source>
        <dbReference type="PROSITE" id="PS50994"/>
    </source>
</evidence>
<feature type="compositionally biased region" description="Basic residues" evidence="6">
    <location>
        <begin position="3435"/>
        <end position="3446"/>
    </location>
</feature>
<feature type="region of interest" description="Disordered" evidence="6">
    <location>
        <begin position="2967"/>
        <end position="3080"/>
    </location>
</feature>
<evidence type="ECO:0000256" key="2">
    <source>
        <dbReference type="ARBA" id="ARBA00022723"/>
    </source>
</evidence>
<proteinExistence type="predicted"/>
<dbReference type="Pfam" id="PF00665">
    <property type="entry name" value="rve"/>
    <property type="match status" value="1"/>
</dbReference>
<dbReference type="Pfam" id="PF22936">
    <property type="entry name" value="Pol_BBD"/>
    <property type="match status" value="1"/>
</dbReference>
<dbReference type="PANTHER" id="PTHR42648">
    <property type="entry name" value="TRANSPOSASE, PUTATIVE-RELATED"/>
    <property type="match status" value="1"/>
</dbReference>
<evidence type="ECO:0000256" key="5">
    <source>
        <dbReference type="SAM" id="Coils"/>
    </source>
</evidence>
<keyword evidence="1" id="KW-0645">Protease</keyword>
<feature type="compositionally biased region" description="Low complexity" evidence="6">
    <location>
        <begin position="1931"/>
        <end position="1946"/>
    </location>
</feature>
<dbReference type="Proteomes" id="UP001151760">
    <property type="component" value="Unassembled WGS sequence"/>
</dbReference>
<evidence type="ECO:0000313" key="8">
    <source>
        <dbReference type="EMBL" id="GJT54387.1"/>
    </source>
</evidence>
<protein>
    <submittedName>
        <fullName evidence="8">Ribonuclease H-like domain-containing protein</fullName>
    </submittedName>
</protein>
<dbReference type="Pfam" id="PF13976">
    <property type="entry name" value="gag_pre-integrs"/>
    <property type="match status" value="1"/>
</dbReference>
<feature type="compositionally biased region" description="Polar residues" evidence="6">
    <location>
        <begin position="566"/>
        <end position="588"/>
    </location>
</feature>
<dbReference type="InterPro" id="IPR054722">
    <property type="entry name" value="PolX-like_BBD"/>
</dbReference>
<dbReference type="InterPro" id="IPR025724">
    <property type="entry name" value="GAG-pre-integrase_dom"/>
</dbReference>
<dbReference type="InterPro" id="IPR043502">
    <property type="entry name" value="DNA/RNA_pol_sf"/>
</dbReference>